<evidence type="ECO:0000259" key="8">
    <source>
        <dbReference type="Pfam" id="PF25967"/>
    </source>
</evidence>
<feature type="domain" description="Multidrug resistance protein MdtA-like C-terminal permuted SH3" evidence="8">
    <location>
        <begin position="317"/>
        <end position="376"/>
    </location>
</feature>
<keyword evidence="4" id="KW-0472">Membrane</keyword>
<keyword evidence="4" id="KW-0812">Transmembrane</keyword>
<dbReference type="Proteomes" id="UP000030993">
    <property type="component" value="Unassembled WGS sequence"/>
</dbReference>
<dbReference type="InterPro" id="IPR058624">
    <property type="entry name" value="MdtA-like_HH"/>
</dbReference>
<protein>
    <submittedName>
        <fullName evidence="9">Multidrug transporter</fullName>
    </submittedName>
</protein>
<dbReference type="PANTHER" id="PTHR30158">
    <property type="entry name" value="ACRA/E-RELATED COMPONENT OF DRUG EFFLUX TRANSPORTER"/>
    <property type="match status" value="1"/>
</dbReference>
<dbReference type="Gene3D" id="2.40.50.100">
    <property type="match status" value="1"/>
</dbReference>
<evidence type="ECO:0000259" key="6">
    <source>
        <dbReference type="Pfam" id="PF25917"/>
    </source>
</evidence>
<gene>
    <name evidence="9" type="ORF">NZ47_08715</name>
</gene>
<keyword evidence="10" id="KW-1185">Reference proteome</keyword>
<evidence type="ECO:0000259" key="5">
    <source>
        <dbReference type="Pfam" id="PF25876"/>
    </source>
</evidence>
<dbReference type="Gene3D" id="2.40.30.170">
    <property type="match status" value="1"/>
</dbReference>
<feature type="coiled-coil region" evidence="3">
    <location>
        <begin position="114"/>
        <end position="186"/>
    </location>
</feature>
<feature type="domain" description="Multidrug resistance protein MdtA-like barrel-sandwich hybrid" evidence="6">
    <location>
        <begin position="81"/>
        <end position="218"/>
    </location>
</feature>
<dbReference type="InterPro" id="IPR006143">
    <property type="entry name" value="RND_pump_MFP"/>
</dbReference>
<accession>A0A0B2JVZ5</accession>
<dbReference type="InterPro" id="IPR058627">
    <property type="entry name" value="MdtA-like_C"/>
</dbReference>
<evidence type="ECO:0000256" key="3">
    <source>
        <dbReference type="SAM" id="Coils"/>
    </source>
</evidence>
<dbReference type="NCBIfam" id="TIGR01730">
    <property type="entry name" value="RND_mfp"/>
    <property type="match status" value="1"/>
</dbReference>
<dbReference type="GO" id="GO:0022857">
    <property type="term" value="F:transmembrane transporter activity"/>
    <property type="evidence" value="ECO:0007669"/>
    <property type="project" value="InterPro"/>
</dbReference>
<dbReference type="Pfam" id="PF25967">
    <property type="entry name" value="RND-MFP_C"/>
    <property type="match status" value="1"/>
</dbReference>
<evidence type="ECO:0000256" key="4">
    <source>
        <dbReference type="SAM" id="Phobius"/>
    </source>
</evidence>
<dbReference type="Pfam" id="PF25917">
    <property type="entry name" value="BSH_RND"/>
    <property type="match status" value="1"/>
</dbReference>
<comment type="caution">
    <text evidence="9">The sequence shown here is derived from an EMBL/GenBank/DDBJ whole genome shotgun (WGS) entry which is preliminary data.</text>
</comment>
<dbReference type="GO" id="GO:0005886">
    <property type="term" value="C:plasma membrane"/>
    <property type="evidence" value="ECO:0007669"/>
    <property type="project" value="TreeGrafter"/>
</dbReference>
<dbReference type="GO" id="GO:0030313">
    <property type="term" value="C:cell envelope"/>
    <property type="evidence" value="ECO:0007669"/>
    <property type="project" value="UniProtKB-SubCell"/>
</dbReference>
<comment type="similarity">
    <text evidence="2">Belongs to the membrane fusion protein (MFP) (TC 8.A.1) family.</text>
</comment>
<evidence type="ECO:0000256" key="1">
    <source>
        <dbReference type="ARBA" id="ARBA00004196"/>
    </source>
</evidence>
<proteinExistence type="inferred from homology"/>
<comment type="subcellular location">
    <subcellularLocation>
        <location evidence="1">Cell envelope</location>
    </subcellularLocation>
</comment>
<evidence type="ECO:0000313" key="10">
    <source>
        <dbReference type="Proteomes" id="UP000030993"/>
    </source>
</evidence>
<dbReference type="STRING" id="82374.NZ47_08715"/>
<dbReference type="eggNOG" id="COG0845">
    <property type="taxonomic scope" value="Bacteria"/>
</dbReference>
<feature type="domain" description="Multidrug resistance protein MdtA-like alpha-helical hairpin" evidence="5">
    <location>
        <begin position="121"/>
        <end position="188"/>
    </location>
</feature>
<dbReference type="GO" id="GO:0046677">
    <property type="term" value="P:response to antibiotic"/>
    <property type="evidence" value="ECO:0007669"/>
    <property type="project" value="TreeGrafter"/>
</dbReference>
<evidence type="ECO:0000259" key="7">
    <source>
        <dbReference type="Pfam" id="PF25944"/>
    </source>
</evidence>
<dbReference type="SUPFAM" id="SSF111369">
    <property type="entry name" value="HlyD-like secretion proteins"/>
    <property type="match status" value="1"/>
</dbReference>
<name>A0A0B2JVZ5_9FIRM</name>
<keyword evidence="3" id="KW-0175">Coiled coil</keyword>
<dbReference type="Gene3D" id="2.40.420.20">
    <property type="match status" value="1"/>
</dbReference>
<reference evidence="9 10" key="1">
    <citation type="journal article" date="2013" name="PLoS ONE">
        <title>Identification and characterization of three novel lipases belonging to families II and V from Anaerovibrio lipolyticus 5ST.</title>
        <authorList>
            <person name="Prive F."/>
            <person name="Kaderbhai N.N."/>
            <person name="Girdwood S."/>
            <person name="Worgan H.J."/>
            <person name="Pinloche E."/>
            <person name="Scollan N.D."/>
            <person name="Huws S.A."/>
            <person name="Newbold C.J."/>
        </authorList>
    </citation>
    <scope>NUCLEOTIDE SEQUENCE [LARGE SCALE GENOMIC DNA]</scope>
    <source>
        <strain evidence="9 10">5S</strain>
    </source>
</reference>
<dbReference type="Gene3D" id="1.10.287.470">
    <property type="entry name" value="Helix hairpin bin"/>
    <property type="match status" value="1"/>
</dbReference>
<organism evidence="9 10">
    <name type="scientific">Anaerovibrio lipolyticus</name>
    <dbReference type="NCBI Taxonomy" id="82374"/>
    <lineage>
        <taxon>Bacteria</taxon>
        <taxon>Bacillati</taxon>
        <taxon>Bacillota</taxon>
        <taxon>Negativicutes</taxon>
        <taxon>Selenomonadales</taxon>
        <taxon>Selenomonadaceae</taxon>
        <taxon>Anaerovibrio</taxon>
    </lineage>
</organism>
<evidence type="ECO:0000256" key="2">
    <source>
        <dbReference type="ARBA" id="ARBA00009477"/>
    </source>
</evidence>
<feature type="transmembrane region" description="Helical" evidence="4">
    <location>
        <begin position="20"/>
        <end position="40"/>
    </location>
</feature>
<dbReference type="Pfam" id="PF25876">
    <property type="entry name" value="HH_MFP_RND"/>
    <property type="match status" value="1"/>
</dbReference>
<keyword evidence="4" id="KW-1133">Transmembrane helix</keyword>
<feature type="domain" description="Multidrug resistance protein MdtA-like beta-barrel" evidence="7">
    <location>
        <begin position="226"/>
        <end position="311"/>
    </location>
</feature>
<dbReference type="AlphaFoldDB" id="A0A0B2JVZ5"/>
<evidence type="ECO:0000313" key="9">
    <source>
        <dbReference type="EMBL" id="KHM51744.1"/>
    </source>
</evidence>
<sequence length="404" mass="42948">MVTQVFYYLYEEEYDLLSKKGIVICVVAVIAAVIGGYMFLMSQMAGQRQGGGAPQVKAMNVIKRDTPVTLEYPGTIIGKDTTKVTSKVSGTIVEKYIKGGDQVQAGQALYRIDSRTYQAALLNAQANLAQAQANLNNAKVDLARDQQLFAAEAISEQVLTNQQAQVNALAANVSAMEALVQTAQQNLDDTVVYAPMSGKLSVDDVAVGTYASAGTTALVTIGTSNPMMVQFSVSEAEYLKYVDNSVVPGQALPTKNVRIVLSDGKEYPGLGNVVAVDRAMEGSTSSLMLKAQFDNSNGVLIPGMFARARLVGDTIKDAILVPQRSVQQLLGKSFVIVVGEGNKSVVVPVELGESVGSYYVIKSGLNGSEQVVVEGLTNLTEGVEMAVTTVSADDMGFSFVEKHE</sequence>
<dbReference type="Pfam" id="PF25944">
    <property type="entry name" value="Beta-barrel_RND"/>
    <property type="match status" value="1"/>
</dbReference>
<dbReference type="EMBL" id="JSCE01000174">
    <property type="protein sequence ID" value="KHM51744.1"/>
    <property type="molecule type" value="Genomic_DNA"/>
</dbReference>
<dbReference type="InterPro" id="IPR058625">
    <property type="entry name" value="MdtA-like_BSH"/>
</dbReference>
<dbReference type="InterPro" id="IPR058626">
    <property type="entry name" value="MdtA-like_b-barrel"/>
</dbReference>